<evidence type="ECO:0000256" key="5">
    <source>
        <dbReference type="ARBA" id="ARBA00022519"/>
    </source>
</evidence>
<dbReference type="GO" id="GO:0015627">
    <property type="term" value="C:type II protein secretion system complex"/>
    <property type="evidence" value="ECO:0007669"/>
    <property type="project" value="InterPro"/>
</dbReference>
<accession>A0A5E6PTX7</accession>
<name>A0A5E6PTX7_PSEFL</name>
<dbReference type="Pfam" id="PF07963">
    <property type="entry name" value="N_methyl"/>
    <property type="match status" value="1"/>
</dbReference>
<evidence type="ECO:0000256" key="1">
    <source>
        <dbReference type="ARBA" id="ARBA00004377"/>
    </source>
</evidence>
<gene>
    <name evidence="11" type="ORF">PS659_00552</name>
</gene>
<dbReference type="Proteomes" id="UP000326729">
    <property type="component" value="Unassembled WGS sequence"/>
</dbReference>
<evidence type="ECO:0000256" key="8">
    <source>
        <dbReference type="ARBA" id="ARBA00023136"/>
    </source>
</evidence>
<dbReference type="EMBL" id="CABVGY010000002">
    <property type="protein sequence ID" value="VVM46298.1"/>
    <property type="molecule type" value="Genomic_DNA"/>
</dbReference>
<keyword evidence="8 10" id="KW-0472">Membrane</keyword>
<evidence type="ECO:0000256" key="3">
    <source>
        <dbReference type="ARBA" id="ARBA00022475"/>
    </source>
</evidence>
<dbReference type="InterPro" id="IPR002416">
    <property type="entry name" value="T2SS_protein-GspH"/>
</dbReference>
<dbReference type="NCBIfam" id="TIGR01708">
    <property type="entry name" value="typeII_sec_gspH"/>
    <property type="match status" value="1"/>
</dbReference>
<evidence type="ECO:0000256" key="6">
    <source>
        <dbReference type="ARBA" id="ARBA00022692"/>
    </source>
</evidence>
<evidence type="ECO:0000256" key="7">
    <source>
        <dbReference type="ARBA" id="ARBA00022989"/>
    </source>
</evidence>
<evidence type="ECO:0000256" key="10">
    <source>
        <dbReference type="SAM" id="Phobius"/>
    </source>
</evidence>
<reference evidence="11 12" key="1">
    <citation type="submission" date="2019-09" db="EMBL/GenBank/DDBJ databases">
        <authorList>
            <person name="Chandra G."/>
            <person name="Truman W A."/>
        </authorList>
    </citation>
    <scope>NUCLEOTIDE SEQUENCE [LARGE SCALE GENOMIC DNA]</scope>
    <source>
        <strain evidence="11">PS659</strain>
    </source>
</reference>
<dbReference type="NCBIfam" id="TIGR02532">
    <property type="entry name" value="IV_pilin_GFxxxE"/>
    <property type="match status" value="1"/>
</dbReference>
<evidence type="ECO:0000256" key="4">
    <source>
        <dbReference type="ARBA" id="ARBA00022481"/>
    </source>
</evidence>
<sequence length="157" mass="17514">MIVSYRCRGFTLLELMIVIVMVGVLLGMVSFAGGGSPARQVRQEAEAMVQVIHQLRERAVFEGQEYGLRLSTDGHRVMRKEAHGWEPVGELTDWPLSVRLRLQLDGYWVALDADEGPPQLLMFSNDETSVFTLTFESSNRNWLSLSGDGLSEVAIDG</sequence>
<keyword evidence="7 10" id="KW-1133">Transmembrane helix</keyword>
<keyword evidence="5" id="KW-0997">Cell inner membrane</keyword>
<dbReference type="InterPro" id="IPR049875">
    <property type="entry name" value="TypeII_GspH"/>
</dbReference>
<feature type="transmembrane region" description="Helical" evidence="10">
    <location>
        <begin position="12"/>
        <end position="33"/>
    </location>
</feature>
<keyword evidence="3" id="KW-1003">Cell membrane</keyword>
<dbReference type="GO" id="GO:0005886">
    <property type="term" value="C:plasma membrane"/>
    <property type="evidence" value="ECO:0007669"/>
    <property type="project" value="UniProtKB-SubCell"/>
</dbReference>
<evidence type="ECO:0000256" key="9">
    <source>
        <dbReference type="ARBA" id="ARBA00030775"/>
    </source>
</evidence>
<dbReference type="InterPro" id="IPR012902">
    <property type="entry name" value="N_methyl_site"/>
</dbReference>
<dbReference type="AlphaFoldDB" id="A0A5E6PTX7"/>
<keyword evidence="4" id="KW-0488">Methylation</keyword>
<proteinExistence type="predicted"/>
<dbReference type="Gene3D" id="3.55.40.10">
    <property type="entry name" value="minor pseudopilin epsh domain"/>
    <property type="match status" value="1"/>
</dbReference>
<dbReference type="InterPro" id="IPR045584">
    <property type="entry name" value="Pilin-like"/>
</dbReference>
<dbReference type="GO" id="GO:0015628">
    <property type="term" value="P:protein secretion by the type II secretion system"/>
    <property type="evidence" value="ECO:0007669"/>
    <property type="project" value="InterPro"/>
</dbReference>
<evidence type="ECO:0000313" key="11">
    <source>
        <dbReference type="EMBL" id="VVM46298.1"/>
    </source>
</evidence>
<protein>
    <recommendedName>
        <fullName evidence="2">Type II secretion system protein H</fullName>
    </recommendedName>
    <alternativeName>
        <fullName evidence="9">General secretion pathway protein H</fullName>
    </alternativeName>
</protein>
<keyword evidence="6 10" id="KW-0812">Transmembrane</keyword>
<evidence type="ECO:0000313" key="12">
    <source>
        <dbReference type="Proteomes" id="UP000326729"/>
    </source>
</evidence>
<dbReference type="SUPFAM" id="SSF54523">
    <property type="entry name" value="Pili subunits"/>
    <property type="match status" value="1"/>
</dbReference>
<dbReference type="PRINTS" id="PR00885">
    <property type="entry name" value="BCTERIALGSPH"/>
</dbReference>
<dbReference type="PROSITE" id="PS00409">
    <property type="entry name" value="PROKAR_NTER_METHYL"/>
    <property type="match status" value="1"/>
</dbReference>
<organism evidence="11 12">
    <name type="scientific">Pseudomonas fluorescens</name>
    <dbReference type="NCBI Taxonomy" id="294"/>
    <lineage>
        <taxon>Bacteria</taxon>
        <taxon>Pseudomonadati</taxon>
        <taxon>Pseudomonadota</taxon>
        <taxon>Gammaproteobacteria</taxon>
        <taxon>Pseudomonadales</taxon>
        <taxon>Pseudomonadaceae</taxon>
        <taxon>Pseudomonas</taxon>
    </lineage>
</organism>
<comment type="subcellular location">
    <subcellularLocation>
        <location evidence="1">Cell inner membrane</location>
        <topology evidence="1">Single-pass membrane protein</topology>
    </subcellularLocation>
</comment>
<evidence type="ECO:0000256" key="2">
    <source>
        <dbReference type="ARBA" id="ARBA00021549"/>
    </source>
</evidence>